<dbReference type="EMBL" id="GBXM01051254">
    <property type="protein sequence ID" value="JAH57323.1"/>
    <property type="molecule type" value="Transcribed_RNA"/>
</dbReference>
<protein>
    <submittedName>
        <fullName evidence="1">Uncharacterized protein</fullName>
    </submittedName>
</protein>
<reference evidence="1" key="1">
    <citation type="submission" date="2014-11" db="EMBL/GenBank/DDBJ databases">
        <authorList>
            <person name="Amaro Gonzalez C."/>
        </authorList>
    </citation>
    <scope>NUCLEOTIDE SEQUENCE</scope>
</reference>
<sequence>MNVKRLGVVSYITLCLVLVKTSLIHENTFLSNDSF</sequence>
<dbReference type="AlphaFoldDB" id="A0A0E9TX69"/>
<proteinExistence type="predicted"/>
<reference evidence="1" key="2">
    <citation type="journal article" date="2015" name="Fish Shellfish Immunol.">
        <title>Early steps in the European eel (Anguilla anguilla)-Vibrio vulnificus interaction in the gills: Role of the RtxA13 toxin.</title>
        <authorList>
            <person name="Callol A."/>
            <person name="Pajuelo D."/>
            <person name="Ebbesson L."/>
            <person name="Teles M."/>
            <person name="MacKenzie S."/>
            <person name="Amaro C."/>
        </authorList>
    </citation>
    <scope>NUCLEOTIDE SEQUENCE</scope>
</reference>
<name>A0A0E9TX69_ANGAN</name>
<organism evidence="1">
    <name type="scientific">Anguilla anguilla</name>
    <name type="common">European freshwater eel</name>
    <name type="synonym">Muraena anguilla</name>
    <dbReference type="NCBI Taxonomy" id="7936"/>
    <lineage>
        <taxon>Eukaryota</taxon>
        <taxon>Metazoa</taxon>
        <taxon>Chordata</taxon>
        <taxon>Craniata</taxon>
        <taxon>Vertebrata</taxon>
        <taxon>Euteleostomi</taxon>
        <taxon>Actinopterygii</taxon>
        <taxon>Neopterygii</taxon>
        <taxon>Teleostei</taxon>
        <taxon>Anguilliformes</taxon>
        <taxon>Anguillidae</taxon>
        <taxon>Anguilla</taxon>
    </lineage>
</organism>
<evidence type="ECO:0000313" key="1">
    <source>
        <dbReference type="EMBL" id="JAH57323.1"/>
    </source>
</evidence>
<accession>A0A0E9TX69</accession>